<proteinExistence type="predicted"/>
<evidence type="ECO:0000256" key="1">
    <source>
        <dbReference type="SAM" id="MobiDB-lite"/>
    </source>
</evidence>
<dbReference type="AlphaFoldDB" id="A0A4R5CL51"/>
<evidence type="ECO:0000313" key="4">
    <source>
        <dbReference type="EMBL" id="TDD99113.1"/>
    </source>
</evidence>
<dbReference type="InterPro" id="IPR057169">
    <property type="entry name" value="DUF7847"/>
</dbReference>
<feature type="domain" description="DUF7847" evidence="3">
    <location>
        <begin position="12"/>
        <end position="98"/>
    </location>
</feature>
<evidence type="ECO:0000313" key="5">
    <source>
        <dbReference type="Proteomes" id="UP000294739"/>
    </source>
</evidence>
<evidence type="ECO:0000259" key="3">
    <source>
        <dbReference type="Pfam" id="PF25231"/>
    </source>
</evidence>
<keyword evidence="2" id="KW-0812">Transmembrane</keyword>
<gene>
    <name evidence="4" type="ORF">E1269_27270</name>
</gene>
<name>A0A4R5CL51_9ACTN</name>
<dbReference type="EMBL" id="SMKZ01000059">
    <property type="protein sequence ID" value="TDD99113.1"/>
    <property type="molecule type" value="Genomic_DNA"/>
</dbReference>
<keyword evidence="2" id="KW-1133">Transmembrane helix</keyword>
<dbReference type="InParanoid" id="A0A4R5CL51"/>
<evidence type="ECO:0000256" key="2">
    <source>
        <dbReference type="SAM" id="Phobius"/>
    </source>
</evidence>
<feature type="transmembrane region" description="Helical" evidence="2">
    <location>
        <begin position="76"/>
        <end position="101"/>
    </location>
</feature>
<protein>
    <recommendedName>
        <fullName evidence="3">DUF7847 domain-containing protein</fullName>
    </recommendedName>
</protein>
<sequence length="137" mass="14255">MVSALIAYAVRNGFAAQAVMMEDRGANDAFRRSRAVVRGQWWRATAVAALVVGLGAITGPLVGVILLLVSDGSFDLINLITAVVYVATIPYVALVLGYLYLDLSIRAEEDDVAREGGPSPAPVSPSPPPAAEVTSSG</sequence>
<organism evidence="4 5">
    <name type="scientific">Jiangella asiatica</name>
    <dbReference type="NCBI Taxonomy" id="2530372"/>
    <lineage>
        <taxon>Bacteria</taxon>
        <taxon>Bacillati</taxon>
        <taxon>Actinomycetota</taxon>
        <taxon>Actinomycetes</taxon>
        <taxon>Jiangellales</taxon>
        <taxon>Jiangellaceae</taxon>
        <taxon>Jiangella</taxon>
    </lineage>
</organism>
<keyword evidence="5" id="KW-1185">Reference proteome</keyword>
<comment type="caution">
    <text evidence="4">The sequence shown here is derived from an EMBL/GenBank/DDBJ whole genome shotgun (WGS) entry which is preliminary data.</text>
</comment>
<reference evidence="4 5" key="1">
    <citation type="submission" date="2019-03" db="EMBL/GenBank/DDBJ databases">
        <title>Draft genome sequences of novel Actinobacteria.</title>
        <authorList>
            <person name="Sahin N."/>
            <person name="Ay H."/>
            <person name="Saygin H."/>
        </authorList>
    </citation>
    <scope>NUCLEOTIDE SEQUENCE [LARGE SCALE GENOMIC DNA]</scope>
    <source>
        <strain evidence="4 5">5K138</strain>
    </source>
</reference>
<dbReference type="Proteomes" id="UP000294739">
    <property type="component" value="Unassembled WGS sequence"/>
</dbReference>
<keyword evidence="2" id="KW-0472">Membrane</keyword>
<feature type="compositionally biased region" description="Pro residues" evidence="1">
    <location>
        <begin position="119"/>
        <end position="130"/>
    </location>
</feature>
<dbReference type="RefSeq" id="WP_131900554.1">
    <property type="nucleotide sequence ID" value="NZ_SMKZ01000059.1"/>
</dbReference>
<dbReference type="OrthoDB" id="144586at2"/>
<feature type="transmembrane region" description="Helical" evidence="2">
    <location>
        <begin position="41"/>
        <end position="70"/>
    </location>
</feature>
<feature type="region of interest" description="Disordered" evidence="1">
    <location>
        <begin position="112"/>
        <end position="137"/>
    </location>
</feature>
<dbReference type="Pfam" id="PF25231">
    <property type="entry name" value="DUF7847"/>
    <property type="match status" value="1"/>
</dbReference>
<accession>A0A4R5CL51</accession>